<dbReference type="EMBL" id="JARKIF010000038">
    <property type="protein sequence ID" value="KAJ7609677.1"/>
    <property type="molecule type" value="Genomic_DNA"/>
</dbReference>
<dbReference type="Proteomes" id="UP001221142">
    <property type="component" value="Unassembled WGS sequence"/>
</dbReference>
<evidence type="ECO:0000313" key="3">
    <source>
        <dbReference type="Proteomes" id="UP001221142"/>
    </source>
</evidence>
<comment type="caution">
    <text evidence="2">The sequence shown here is derived from an EMBL/GenBank/DDBJ whole genome shotgun (WGS) entry which is preliminary data.</text>
</comment>
<proteinExistence type="predicted"/>
<dbReference type="AlphaFoldDB" id="A0AAD7B3J6"/>
<sequence length="236" mass="25338">MNPTEYWTQCIIGTVITPATVTFSLTTNNINPVIHQFTWSNVTVPAAVWYIVQATLTSNDTTFRSMAFRVADGCPTPVAANPSPDSTSPAASSRSSILTASSLSNTPSSKKVIQGATAGGVIGGLALVALAGVVYFKIRSTSTPRAAFLRKQRLQAHRWRELDHVDSWPEFTRTDQRRRSSTTMLSTLGSSVMSTNAVSTPSAAYPSGTSLEISSPAASPEYNLVDPEFIFPHLHS</sequence>
<keyword evidence="3" id="KW-1185">Reference proteome</keyword>
<protein>
    <submittedName>
        <fullName evidence="2">Uncharacterized protein</fullName>
    </submittedName>
</protein>
<keyword evidence="1" id="KW-0812">Transmembrane</keyword>
<feature type="transmembrane region" description="Helical" evidence="1">
    <location>
        <begin position="37"/>
        <end position="56"/>
    </location>
</feature>
<name>A0AAD7B3J6_9AGAR</name>
<keyword evidence="1" id="KW-1133">Transmembrane helix</keyword>
<evidence type="ECO:0000256" key="1">
    <source>
        <dbReference type="SAM" id="Phobius"/>
    </source>
</evidence>
<organism evidence="2 3">
    <name type="scientific">Roridomyces roridus</name>
    <dbReference type="NCBI Taxonomy" id="1738132"/>
    <lineage>
        <taxon>Eukaryota</taxon>
        <taxon>Fungi</taxon>
        <taxon>Dikarya</taxon>
        <taxon>Basidiomycota</taxon>
        <taxon>Agaricomycotina</taxon>
        <taxon>Agaricomycetes</taxon>
        <taxon>Agaricomycetidae</taxon>
        <taxon>Agaricales</taxon>
        <taxon>Marasmiineae</taxon>
        <taxon>Mycenaceae</taxon>
        <taxon>Roridomyces</taxon>
    </lineage>
</organism>
<feature type="transmembrane region" description="Helical" evidence="1">
    <location>
        <begin position="112"/>
        <end position="136"/>
    </location>
</feature>
<reference evidence="2" key="1">
    <citation type="submission" date="2023-03" db="EMBL/GenBank/DDBJ databases">
        <title>Massive genome expansion in bonnet fungi (Mycena s.s.) driven by repeated elements and novel gene families across ecological guilds.</title>
        <authorList>
            <consortium name="Lawrence Berkeley National Laboratory"/>
            <person name="Harder C.B."/>
            <person name="Miyauchi S."/>
            <person name="Viragh M."/>
            <person name="Kuo A."/>
            <person name="Thoen E."/>
            <person name="Andreopoulos B."/>
            <person name="Lu D."/>
            <person name="Skrede I."/>
            <person name="Drula E."/>
            <person name="Henrissat B."/>
            <person name="Morin E."/>
            <person name="Kohler A."/>
            <person name="Barry K."/>
            <person name="LaButti K."/>
            <person name="Morin E."/>
            <person name="Salamov A."/>
            <person name="Lipzen A."/>
            <person name="Mereny Z."/>
            <person name="Hegedus B."/>
            <person name="Baldrian P."/>
            <person name="Stursova M."/>
            <person name="Weitz H."/>
            <person name="Taylor A."/>
            <person name="Grigoriev I.V."/>
            <person name="Nagy L.G."/>
            <person name="Martin F."/>
            <person name="Kauserud H."/>
        </authorList>
    </citation>
    <scope>NUCLEOTIDE SEQUENCE</scope>
    <source>
        <strain evidence="2">9284</strain>
    </source>
</reference>
<accession>A0AAD7B3J6</accession>
<evidence type="ECO:0000313" key="2">
    <source>
        <dbReference type="EMBL" id="KAJ7609677.1"/>
    </source>
</evidence>
<gene>
    <name evidence="2" type="ORF">FB45DRAFT_1123013</name>
</gene>
<keyword evidence="1" id="KW-0472">Membrane</keyword>